<dbReference type="InterPro" id="IPR014917">
    <property type="entry name" value="DUF1800"/>
</dbReference>
<evidence type="ECO:0000313" key="1">
    <source>
        <dbReference type="EMBL" id="GLS86073.1"/>
    </source>
</evidence>
<protein>
    <recommendedName>
        <fullName evidence="3">DUF1800 domain-containing protein</fullName>
    </recommendedName>
</protein>
<dbReference type="Proteomes" id="UP001157355">
    <property type="component" value="Unassembled WGS sequence"/>
</dbReference>
<evidence type="ECO:0008006" key="3">
    <source>
        <dbReference type="Google" id="ProtNLM"/>
    </source>
</evidence>
<accession>A0AA37WZ51</accession>
<proteinExistence type="predicted"/>
<reference evidence="1 2" key="1">
    <citation type="journal article" date="2014" name="Int. J. Syst. Evol. Microbiol.">
        <title>Complete genome sequence of Corynebacterium casei LMG S-19264T (=DSM 44701T), isolated from a smear-ripened cheese.</title>
        <authorList>
            <consortium name="US DOE Joint Genome Institute (JGI-PGF)"/>
            <person name="Walter F."/>
            <person name="Albersmeier A."/>
            <person name="Kalinowski J."/>
            <person name="Ruckert C."/>
        </authorList>
    </citation>
    <scope>NUCLEOTIDE SEQUENCE [LARGE SCALE GENOMIC DNA]</scope>
    <source>
        <strain evidence="1 2">NBRC 111766</strain>
    </source>
</reference>
<dbReference type="RefSeq" id="WP_284324279.1">
    <property type="nucleotide sequence ID" value="NZ_BSPP01000004.1"/>
</dbReference>
<dbReference type="EMBL" id="BSPP01000004">
    <property type="protein sequence ID" value="GLS86073.1"/>
    <property type="molecule type" value="Genomic_DNA"/>
</dbReference>
<keyword evidence="2" id="KW-1185">Reference proteome</keyword>
<organism evidence="1 2">
    <name type="scientific">Cypionkella aquatica</name>
    <dbReference type="NCBI Taxonomy" id="1756042"/>
    <lineage>
        <taxon>Bacteria</taxon>
        <taxon>Pseudomonadati</taxon>
        <taxon>Pseudomonadota</taxon>
        <taxon>Alphaproteobacteria</taxon>
        <taxon>Rhodobacterales</taxon>
        <taxon>Paracoccaceae</taxon>
        <taxon>Cypionkella</taxon>
    </lineage>
</organism>
<sequence length="453" mass="48373">MASRATLAATRFGYGLPLPATAPDGPAEMLERLGGPDAAAAQWPIAGHAPFLAILAEMRAARMAVKDRKDPAFVAGQEVLKQQALQLAQNAEVQTIVRAAISPDSLRERLVAFWADHFSVVAARKIEAILPFAMIEDAVRPNLSLPFGEMLVAVSLHPAMLIYLDQSSSIGPKSRLGSKQGKGLNENLAREVIELHSLGVGAAYSQADVTELARLLTGVTVGPKGEMIFDDRKAEPGPKTVLGKTYAAGGLDDVRAALRDLALHDGTAQHLAHKLVVHFVSDTPDADLVASVAAAYAASGGDLMVTYTALLDHPAAWVEATAKARQPFDFLVASVRALGVSDQAMQALPYKQFRTYFLAAMATLGQPFKRPLGPNGFPEEAEEWITPQGLARRITWAMQVPQRLVDPLPDPVAMAESCLADRASAGLLWAAARAEDRTQGVGLVLASAEFNRR</sequence>
<evidence type="ECO:0000313" key="2">
    <source>
        <dbReference type="Proteomes" id="UP001157355"/>
    </source>
</evidence>
<comment type="caution">
    <text evidence="1">The sequence shown here is derived from an EMBL/GenBank/DDBJ whole genome shotgun (WGS) entry which is preliminary data.</text>
</comment>
<name>A0AA37WZ51_9RHOB</name>
<dbReference type="AlphaFoldDB" id="A0AA37WZ51"/>
<dbReference type="Pfam" id="PF08811">
    <property type="entry name" value="DUF1800"/>
    <property type="match status" value="1"/>
</dbReference>
<gene>
    <name evidence="1" type="ORF">GCM10010873_10470</name>
</gene>